<comment type="caution">
    <text evidence="2">The sequence shown here is derived from an EMBL/GenBank/DDBJ whole genome shotgun (WGS) entry which is preliminary data.</text>
</comment>
<feature type="region of interest" description="Disordered" evidence="1">
    <location>
        <begin position="529"/>
        <end position="562"/>
    </location>
</feature>
<name>A0ABW1EDV1_9BACT</name>
<keyword evidence="3" id="KW-1185">Reference proteome</keyword>
<dbReference type="Gene3D" id="3.30.870.10">
    <property type="entry name" value="Endonuclease Chain A"/>
    <property type="match status" value="2"/>
</dbReference>
<dbReference type="Proteomes" id="UP001596091">
    <property type="component" value="Unassembled WGS sequence"/>
</dbReference>
<proteinExistence type="predicted"/>
<evidence type="ECO:0000256" key="1">
    <source>
        <dbReference type="SAM" id="MobiDB-lite"/>
    </source>
</evidence>
<evidence type="ECO:0000313" key="2">
    <source>
        <dbReference type="EMBL" id="MFC5862170.1"/>
    </source>
</evidence>
<evidence type="ECO:0000313" key="3">
    <source>
        <dbReference type="Proteomes" id="UP001596091"/>
    </source>
</evidence>
<feature type="compositionally biased region" description="Acidic residues" evidence="1">
    <location>
        <begin position="543"/>
        <end position="559"/>
    </location>
</feature>
<reference evidence="3" key="1">
    <citation type="journal article" date="2019" name="Int. J. Syst. Evol. Microbiol.">
        <title>The Global Catalogue of Microorganisms (GCM) 10K type strain sequencing project: providing services to taxonomists for standard genome sequencing and annotation.</title>
        <authorList>
            <consortium name="The Broad Institute Genomics Platform"/>
            <consortium name="The Broad Institute Genome Sequencing Center for Infectious Disease"/>
            <person name="Wu L."/>
            <person name="Ma J."/>
        </authorList>
    </citation>
    <scope>NUCLEOTIDE SEQUENCE [LARGE SCALE GENOMIC DNA]</scope>
    <source>
        <strain evidence="3">JCM 4087</strain>
    </source>
</reference>
<gene>
    <name evidence="2" type="ORF">ACFPT7_07690</name>
</gene>
<evidence type="ECO:0008006" key="4">
    <source>
        <dbReference type="Google" id="ProtNLM"/>
    </source>
</evidence>
<sequence length="784" mass="85466">MADFAVRDLLGAHNWSRLFFTTYALSVSFFEAVILDAIVRQQVDSALILADEAGVRSAMNEFGAQGVGRSYDLEPVVISGGCFHSKLLALLSHDEAHLVVGSGNLTFAGWGSNLECAEHLHPSFAATAFLDAANFLRLLAASPRIRHAASEACVELADDLAGRAVSIANHNPSIRLIHNLDRSVWEQLGMAAADMGGARRLTVVSPFFDPGGVNALCLALGLSHACIHSHPAGFVAGTAGSNWPSGASLGVARAVEVDHIGSDDRRLHAKMFEIVCRRGRLILSGSSNATAAGLDAARNVELCVLRMQTEPSIRWTMRPSQPPTLIVEIEQGCDDSKEEFAILRATVSGGALVGQVLNSFPEGQAEVSSRSALRWSTLGRTSIRSDGRFSLKLRDSWSIASSGQLLVRVESASGSIAQGFAALPELRELARRLGRSAPHFFSLLQGRETVSDVIAILEYIQSHPEFLPEVPAHASGERMEKEASEELVDVAKTFTLGDSQPHNTHLPFQSGGAENFLYSVLAAFRERRGPIDSATDKQRDSNSSDDDEGSEEQSPDETAEQTAVATKTLDQLLERLIEVPAEDRQPMRATDITQYVCERLKLEQYLVRAYVDRLVRAFVPPLPEREDQLVYSGLALLWASQLNGATDLRARALRRLILRVGLEPGLEFPLSARLGGFERLLPTPEGLGSLSVAAAECRTIQEEMRLFWASPVPPRSDELPLLSRSEYWHLLSNGHFSRAVFRMSKYSDYCPHCFTRLSAVQASQLRTSGIGTCNAGKLILCEEY</sequence>
<organism evidence="2 3">
    <name type="scientific">Acidicapsa dinghuensis</name>
    <dbReference type="NCBI Taxonomy" id="2218256"/>
    <lineage>
        <taxon>Bacteria</taxon>
        <taxon>Pseudomonadati</taxon>
        <taxon>Acidobacteriota</taxon>
        <taxon>Terriglobia</taxon>
        <taxon>Terriglobales</taxon>
        <taxon>Acidobacteriaceae</taxon>
        <taxon>Acidicapsa</taxon>
    </lineage>
</organism>
<feature type="compositionally biased region" description="Basic and acidic residues" evidence="1">
    <location>
        <begin position="529"/>
        <end position="542"/>
    </location>
</feature>
<protein>
    <recommendedName>
        <fullName evidence="4">Phospholipase D-like domain-containing protein</fullName>
    </recommendedName>
</protein>
<dbReference type="EMBL" id="JBHSPH010000002">
    <property type="protein sequence ID" value="MFC5862170.1"/>
    <property type="molecule type" value="Genomic_DNA"/>
</dbReference>
<accession>A0ABW1EDV1</accession>
<dbReference type="RefSeq" id="WP_263338431.1">
    <property type="nucleotide sequence ID" value="NZ_JAGSYH010000004.1"/>
</dbReference>